<reference evidence="2 3" key="1">
    <citation type="submission" date="2023-04" db="EMBL/GenBank/DDBJ databases">
        <title>Forest soil microbial communities from Buena Vista Peninsula, Colon Province, Panama.</title>
        <authorList>
            <person name="Bouskill N."/>
        </authorList>
    </citation>
    <scope>NUCLEOTIDE SEQUENCE [LARGE SCALE GENOMIC DNA]</scope>
    <source>
        <strain evidence="2 3">GGS1</strain>
    </source>
</reference>
<sequence>MRPEIWIGDVVRALEVARTEIEQAQVLELLGLTGGIPLTDPVVTPPTPPLPEPSPETAREEPDAEPDDEPPPRYDAEDRHETVDVTAELPLLQPVRIETTSPSREPVRPLARPTPERVPLPYTPLLVPGWTSAILRAMLSRQVCEGPVDIPALIDTLAHGRPVVRLPRRPVSTLRDGIQVLVDRGTGMQPFRRDQDQLVHRIRTVVGSGLVEVGYFADLPQRGTGPGARWTRTTYAPPDSGRCVLLLSDLGLGGRPDDPNRGTRPGWEEFVALVTRAGCGAVALSPYPPKRWPEWMTRLLPLVSWDRTTTAGRIKARLR</sequence>
<accession>A0ABT6LGB0</accession>
<comment type="caution">
    <text evidence="2">The sequence shown here is derived from an EMBL/GenBank/DDBJ whole genome shotgun (WGS) entry which is preliminary data.</text>
</comment>
<keyword evidence="3" id="KW-1185">Reference proteome</keyword>
<evidence type="ECO:0000256" key="1">
    <source>
        <dbReference type="SAM" id="MobiDB-lite"/>
    </source>
</evidence>
<gene>
    <name evidence="2" type="ORF">M2283_002117</name>
</gene>
<evidence type="ECO:0000313" key="2">
    <source>
        <dbReference type="EMBL" id="MDH6214834.1"/>
    </source>
</evidence>
<feature type="compositionally biased region" description="Basic and acidic residues" evidence="1">
    <location>
        <begin position="70"/>
        <end position="83"/>
    </location>
</feature>
<dbReference type="EMBL" id="JARXVH010000003">
    <property type="protein sequence ID" value="MDH6214834.1"/>
    <property type="molecule type" value="Genomic_DNA"/>
</dbReference>
<dbReference type="Proteomes" id="UP001160499">
    <property type="component" value="Unassembled WGS sequence"/>
</dbReference>
<feature type="compositionally biased region" description="Pro residues" evidence="1">
    <location>
        <begin position="43"/>
        <end position="54"/>
    </location>
</feature>
<evidence type="ECO:0000313" key="3">
    <source>
        <dbReference type="Proteomes" id="UP001160499"/>
    </source>
</evidence>
<feature type="region of interest" description="Disordered" evidence="1">
    <location>
        <begin position="38"/>
        <end position="112"/>
    </location>
</feature>
<protein>
    <submittedName>
        <fullName evidence="2">Uncharacterized protein</fullName>
    </submittedName>
</protein>
<dbReference type="RefSeq" id="WP_280875859.1">
    <property type="nucleotide sequence ID" value="NZ_JARXVH010000003.1"/>
</dbReference>
<proteinExistence type="predicted"/>
<name>A0ABT6LGB0_9ACTN</name>
<organism evidence="2 3">
    <name type="scientific">Streptomyces pseudovenezuelae</name>
    <dbReference type="NCBI Taxonomy" id="67350"/>
    <lineage>
        <taxon>Bacteria</taxon>
        <taxon>Bacillati</taxon>
        <taxon>Actinomycetota</taxon>
        <taxon>Actinomycetes</taxon>
        <taxon>Kitasatosporales</taxon>
        <taxon>Streptomycetaceae</taxon>
        <taxon>Streptomyces</taxon>
        <taxon>Streptomyces aurantiacus group</taxon>
    </lineage>
</organism>